<dbReference type="EMBL" id="FNFK01000002">
    <property type="protein sequence ID" value="SDJ70103.1"/>
    <property type="molecule type" value="Genomic_DNA"/>
</dbReference>
<proteinExistence type="inferred from homology"/>
<keyword evidence="8" id="KW-1185">Reference proteome</keyword>
<gene>
    <name evidence="7" type="ORF">SAMN04488098_1002117</name>
</gene>
<keyword evidence="3 5" id="KW-0274">FAD</keyword>
<name>A0A1G8VWB0_9LACT</name>
<sequence length="466" mass="50029">MILHKDQLNTQYDVIIVGAGAAGLSAAIQANDTGACPVIFESMPGVKGNSIKASAGMNASQTKFQQAQGIEDSHSLFYEETLAGGNRTNDVELLSYFVEESPKAVDWLDSMDITLSSLTTTGGMSVKRTHRPSDGSAIGGYLMKGLMRIVEERGIPLFISAEVIRLSTSEDTNLINGAYVAIDRQGENLVRAGAVVIATGGFGSNYKKIEEVAPDLVKLITTNHEGSLGSGIDMVKAVGGSIRDLDQIQIHPTVHQRSRFLLTEAIRGEGAILISLSGKRFVNEMDRRDVVSHAIINCPEQKAFLIFDEQLKERVPAVGFYESKDMVLKGETLYGLADQIGVPKEVLAATISEWNQAVACGSDDLFERTTAMEHPIQTGSFYAIEVAPGIHHTMGGVRINTRSEVIDEDGRKISGLYAAGETCGGLHGENRIGGNAIAETIVFGRQAGKQAAEYVQKSAGDYGFLI</sequence>
<dbReference type="NCBIfam" id="NF005064">
    <property type="entry name" value="PRK06481.1"/>
    <property type="match status" value="1"/>
</dbReference>
<comment type="similarity">
    <text evidence="5">Belongs to the FAD-dependent oxidoreductase 2 family. FRD/SDH subfamily.</text>
</comment>
<dbReference type="Proteomes" id="UP000199433">
    <property type="component" value="Unassembled WGS sequence"/>
</dbReference>
<accession>A0A1G8VWB0</accession>
<evidence type="ECO:0000256" key="3">
    <source>
        <dbReference type="ARBA" id="ARBA00022827"/>
    </source>
</evidence>
<evidence type="ECO:0000259" key="6">
    <source>
        <dbReference type="Pfam" id="PF00890"/>
    </source>
</evidence>
<dbReference type="PANTHER" id="PTHR43400:SF7">
    <property type="entry name" value="FAD-DEPENDENT OXIDOREDUCTASE 2 FAD BINDING DOMAIN-CONTAINING PROTEIN"/>
    <property type="match status" value="1"/>
</dbReference>
<protein>
    <submittedName>
        <fullName evidence="7">Fumarate reductase flavoprotein subunit</fullName>
    </submittedName>
</protein>
<dbReference type="PRINTS" id="PR00411">
    <property type="entry name" value="PNDRDTASEI"/>
</dbReference>
<feature type="domain" description="FAD-dependent oxidoreductase 2 FAD-binding" evidence="6">
    <location>
        <begin position="13"/>
        <end position="436"/>
    </location>
</feature>
<dbReference type="NCBIfam" id="TIGR01813">
    <property type="entry name" value="flavo_cyto_c"/>
    <property type="match status" value="1"/>
</dbReference>
<dbReference type="OrthoDB" id="9806724at2"/>
<dbReference type="RefSeq" id="WP_091264488.1">
    <property type="nucleotide sequence ID" value="NZ_FNFK01000002.1"/>
</dbReference>
<dbReference type="SUPFAM" id="SSF51905">
    <property type="entry name" value="FAD/NAD(P)-binding domain"/>
    <property type="match status" value="1"/>
</dbReference>
<evidence type="ECO:0000256" key="1">
    <source>
        <dbReference type="ARBA" id="ARBA00001974"/>
    </source>
</evidence>
<evidence type="ECO:0000256" key="2">
    <source>
        <dbReference type="ARBA" id="ARBA00022630"/>
    </source>
</evidence>
<dbReference type="Gene3D" id="3.50.50.60">
    <property type="entry name" value="FAD/NAD(P)-binding domain"/>
    <property type="match status" value="1"/>
</dbReference>
<dbReference type="PANTHER" id="PTHR43400">
    <property type="entry name" value="FUMARATE REDUCTASE"/>
    <property type="match status" value="1"/>
</dbReference>
<evidence type="ECO:0000256" key="4">
    <source>
        <dbReference type="ARBA" id="ARBA00023002"/>
    </source>
</evidence>
<keyword evidence="2 5" id="KW-0285">Flavoprotein</keyword>
<dbReference type="InterPro" id="IPR050315">
    <property type="entry name" value="FAD-oxidoreductase_2"/>
</dbReference>
<dbReference type="FunFam" id="3.90.700.10:FF:000007">
    <property type="entry name" value="NADH-dependent fumarate reductase"/>
    <property type="match status" value="1"/>
</dbReference>
<dbReference type="InterPro" id="IPR010960">
    <property type="entry name" value="Flavocytochrome_c"/>
</dbReference>
<dbReference type="Pfam" id="PF00890">
    <property type="entry name" value="FAD_binding_2"/>
    <property type="match status" value="1"/>
</dbReference>
<evidence type="ECO:0000313" key="8">
    <source>
        <dbReference type="Proteomes" id="UP000199433"/>
    </source>
</evidence>
<evidence type="ECO:0000313" key="7">
    <source>
        <dbReference type="EMBL" id="SDJ70103.1"/>
    </source>
</evidence>
<dbReference type="STRING" id="426701.SAMN04488098_1002117"/>
<dbReference type="InterPro" id="IPR027477">
    <property type="entry name" value="Succ_DH/fumarate_Rdtase_cat_sf"/>
</dbReference>
<organism evidence="7 8">
    <name type="scientific">Alkalibacterium thalassium</name>
    <dbReference type="NCBI Taxonomy" id="426701"/>
    <lineage>
        <taxon>Bacteria</taxon>
        <taxon>Bacillati</taxon>
        <taxon>Bacillota</taxon>
        <taxon>Bacilli</taxon>
        <taxon>Lactobacillales</taxon>
        <taxon>Carnobacteriaceae</taxon>
        <taxon>Alkalibacterium</taxon>
    </lineage>
</organism>
<dbReference type="GO" id="GO:0010181">
    <property type="term" value="F:FMN binding"/>
    <property type="evidence" value="ECO:0007669"/>
    <property type="project" value="InterPro"/>
</dbReference>
<evidence type="ECO:0000256" key="5">
    <source>
        <dbReference type="RuleBase" id="RU366062"/>
    </source>
</evidence>
<comment type="cofactor">
    <cofactor evidence="1">
        <name>FAD</name>
        <dbReference type="ChEBI" id="CHEBI:57692"/>
    </cofactor>
</comment>
<dbReference type="SUPFAM" id="SSF56425">
    <property type="entry name" value="Succinate dehydrogenase/fumarate reductase flavoprotein, catalytic domain"/>
    <property type="match status" value="1"/>
</dbReference>
<dbReference type="Gene3D" id="3.90.700.10">
    <property type="entry name" value="Succinate dehydrogenase/fumarate reductase flavoprotein, catalytic domain"/>
    <property type="match status" value="1"/>
</dbReference>
<keyword evidence="4 5" id="KW-0560">Oxidoreductase</keyword>
<reference evidence="8" key="1">
    <citation type="submission" date="2016-10" db="EMBL/GenBank/DDBJ databases">
        <authorList>
            <person name="Varghese N."/>
            <person name="Submissions S."/>
        </authorList>
    </citation>
    <scope>NUCLEOTIDE SEQUENCE [LARGE SCALE GENOMIC DNA]</scope>
    <source>
        <strain evidence="8">DSM 19181</strain>
    </source>
</reference>
<dbReference type="InterPro" id="IPR003953">
    <property type="entry name" value="FAD-dep_OxRdtase_2_FAD-bd"/>
</dbReference>
<dbReference type="InterPro" id="IPR036188">
    <property type="entry name" value="FAD/NAD-bd_sf"/>
</dbReference>
<dbReference type="GO" id="GO:0033765">
    <property type="term" value="F:steroid dehydrogenase activity, acting on the CH-CH group of donors"/>
    <property type="evidence" value="ECO:0007669"/>
    <property type="project" value="UniProtKB-ARBA"/>
</dbReference>
<dbReference type="AlphaFoldDB" id="A0A1G8VWB0"/>